<accession>U4TNT7</accession>
<proteinExistence type="predicted"/>
<dbReference type="EMBL" id="KI271589">
    <property type="protein sequence ID" value="ERL65110.1"/>
    <property type="molecule type" value="Genomic_DNA"/>
</dbReference>
<reference evidence="3" key="1">
    <citation type="journal article" date="2013" name="Genome Announc.">
        <title>Whole-Genome Sequencing of Lactobacillus shenzhenensis Strain LY-73T.</title>
        <authorList>
            <person name="Lin Z."/>
            <person name="Liu Z."/>
            <person name="Yang R."/>
            <person name="Zou Y."/>
            <person name="Wan D."/>
            <person name="Chen J."/>
            <person name="Guo M."/>
            <person name="Zhao J."/>
            <person name="Fang C."/>
            <person name="Yang R."/>
            <person name="Liu F."/>
        </authorList>
    </citation>
    <scope>NUCLEOTIDE SEQUENCE [LARGE SCALE GENOMIC DNA]</scope>
    <source>
        <strain evidence="3">LY-73</strain>
    </source>
</reference>
<evidence type="ECO:0000259" key="1">
    <source>
        <dbReference type="Pfam" id="PF01869"/>
    </source>
</evidence>
<dbReference type="RefSeq" id="WP_022529633.1">
    <property type="nucleotide sequence ID" value="NZ_KI271589.1"/>
</dbReference>
<dbReference type="InterPro" id="IPR052519">
    <property type="entry name" value="Euk-type_GlcNAc_Kinase"/>
</dbReference>
<dbReference type="SUPFAM" id="SSF53067">
    <property type="entry name" value="Actin-like ATPase domain"/>
    <property type="match status" value="2"/>
</dbReference>
<feature type="domain" description="ATPase BadF/BadG/BcrA/BcrD type" evidence="1">
    <location>
        <begin position="4"/>
        <end position="256"/>
    </location>
</feature>
<dbReference type="HOGENOM" id="CLU_016274_1_1_9"/>
<dbReference type="Proteomes" id="UP000030647">
    <property type="component" value="Unassembled WGS sequence"/>
</dbReference>
<evidence type="ECO:0000313" key="3">
    <source>
        <dbReference type="Proteomes" id="UP000030647"/>
    </source>
</evidence>
<sequence length="290" mass="30125">MYLIGIDSGGTHMVAEAYEERKRLVQENSGPGNIALDPAGTQRNIMTVLAQVFNQLPVAQCGGILIGIAGVAMAGGQEEIIAAVHRQYAVPVAVVSDADLALLNGLHGGPGVIAIAGTGSIVLAQKATGDRVRVGGWGWRFGDEGSAYDIVRRAFTMMAAARDDGQVSPIEPVLVAATQTSHYRAAVARSYQLDRGAFAGLARAVADAAQTGNTAAQACVTAAAEALAAQIHQALRRAGLPNASVVALAGSVAAKNDLFFSVLRRQLPDAELRRLQGSNAGGVQYYHFPQ</sequence>
<dbReference type="eggNOG" id="COG2971">
    <property type="taxonomic scope" value="Bacteria"/>
</dbReference>
<dbReference type="PANTHER" id="PTHR43190">
    <property type="entry name" value="N-ACETYL-D-GLUCOSAMINE KINASE"/>
    <property type="match status" value="1"/>
</dbReference>
<evidence type="ECO:0000313" key="2">
    <source>
        <dbReference type="EMBL" id="ERL65110.1"/>
    </source>
</evidence>
<protein>
    <recommendedName>
        <fullName evidence="1">ATPase BadF/BadG/BcrA/BcrD type domain-containing protein</fullName>
    </recommendedName>
</protein>
<dbReference type="OrthoDB" id="9772633at2"/>
<name>U4TNT7_9LACO</name>
<gene>
    <name evidence="2" type="ORF">L248_3048</name>
</gene>
<keyword evidence="3" id="KW-1185">Reference proteome</keyword>
<dbReference type="PANTHER" id="PTHR43190:SF3">
    <property type="entry name" value="N-ACETYL-D-GLUCOSAMINE KINASE"/>
    <property type="match status" value="1"/>
</dbReference>
<dbReference type="Pfam" id="PF01869">
    <property type="entry name" value="BcrAD_BadFG"/>
    <property type="match status" value="1"/>
</dbReference>
<dbReference type="InterPro" id="IPR002731">
    <property type="entry name" value="ATPase_BadF"/>
</dbReference>
<dbReference type="InterPro" id="IPR043129">
    <property type="entry name" value="ATPase_NBD"/>
</dbReference>
<organism evidence="2 3">
    <name type="scientific">Schleiferilactobacillus shenzhenensis LY-73</name>
    <dbReference type="NCBI Taxonomy" id="1231336"/>
    <lineage>
        <taxon>Bacteria</taxon>
        <taxon>Bacillati</taxon>
        <taxon>Bacillota</taxon>
        <taxon>Bacilli</taxon>
        <taxon>Lactobacillales</taxon>
        <taxon>Lactobacillaceae</taxon>
        <taxon>Schleiferilactobacillus</taxon>
    </lineage>
</organism>
<dbReference type="STRING" id="1231336.L248_3048"/>
<dbReference type="Gene3D" id="3.30.420.40">
    <property type="match status" value="2"/>
</dbReference>
<dbReference type="AlphaFoldDB" id="U4TNT7"/>